<evidence type="ECO:0000256" key="3">
    <source>
        <dbReference type="ARBA" id="ARBA00038826"/>
    </source>
</evidence>
<evidence type="ECO:0000313" key="6">
    <source>
        <dbReference type="EMBL" id="NEA26014.1"/>
    </source>
</evidence>
<evidence type="ECO:0000313" key="7">
    <source>
        <dbReference type="EMBL" id="TDC16111.1"/>
    </source>
</evidence>
<gene>
    <name evidence="4" type="primary">cbbS</name>
    <name evidence="7" type="ORF">E1284_13775</name>
    <name evidence="6" type="ORF">G3I70_26485</name>
</gene>
<dbReference type="CDD" id="cd03527">
    <property type="entry name" value="RuBisCO_small"/>
    <property type="match status" value="1"/>
</dbReference>
<evidence type="ECO:0000256" key="2">
    <source>
        <dbReference type="ARBA" id="ARBA00023300"/>
    </source>
</evidence>
<keyword evidence="2 4" id="KW-0120">Carbon dioxide fixation</keyword>
<dbReference type="PANTHER" id="PTHR31262">
    <property type="entry name" value="RIBULOSE BISPHOSPHATE CARBOXYLASE SMALL CHAIN 1, CHLOROPLASTIC"/>
    <property type="match status" value="1"/>
</dbReference>
<reference evidence="7 8" key="1">
    <citation type="submission" date="2019-03" db="EMBL/GenBank/DDBJ databases">
        <title>Draft genome sequences of novel Actinobacteria.</title>
        <authorList>
            <person name="Sahin N."/>
            <person name="Ay H."/>
            <person name="Saygin H."/>
        </authorList>
    </citation>
    <scope>NUCLEOTIDE SEQUENCE [LARGE SCALE GENOMIC DNA]</scope>
    <source>
        <strain evidence="7 8">DSM 45347</strain>
    </source>
</reference>
<keyword evidence="1 4" id="KW-0113">Calvin cycle</keyword>
<dbReference type="Proteomes" id="UP000295431">
    <property type="component" value="Unassembled WGS sequence"/>
</dbReference>
<dbReference type="Pfam" id="PF00101">
    <property type="entry name" value="RuBisCO_small"/>
    <property type="match status" value="1"/>
</dbReference>
<dbReference type="SMART" id="SM00961">
    <property type="entry name" value="RuBisCO_small"/>
    <property type="match status" value="1"/>
</dbReference>
<feature type="domain" description="Ribulose bisphosphate carboxylase small subunit" evidence="5">
    <location>
        <begin position="4"/>
        <end position="103"/>
    </location>
</feature>
<comment type="similarity">
    <text evidence="4">Belongs to the RuBisCO small chain family.</text>
</comment>
<dbReference type="SUPFAM" id="SSF55239">
    <property type="entry name" value="RuBisCO, small subunit"/>
    <property type="match status" value="1"/>
</dbReference>
<evidence type="ECO:0000259" key="5">
    <source>
        <dbReference type="SMART" id="SM00961"/>
    </source>
</evidence>
<keyword evidence="8" id="KW-1185">Reference proteome</keyword>
<dbReference type="Proteomes" id="UP000475532">
    <property type="component" value="Unassembled WGS sequence"/>
</dbReference>
<dbReference type="EMBL" id="JAAGLI010000707">
    <property type="protein sequence ID" value="NEA26014.1"/>
    <property type="molecule type" value="Genomic_DNA"/>
</dbReference>
<sequence length="142" mass="16431">MRITQGTFSYLPDLTDADIAAQVAYALDQGWPCSVEFTDDPHPRNSYWEMWGLPMFDLADPAGVLYEVNECRKAYPDHYIRLNAYDARYGRQTTALSFIVQRPAEEPGFRLDRTETSDRRVRYTLHPYALDRPEGDRYGAGR</sequence>
<proteinExistence type="inferred from homology"/>
<evidence type="ECO:0000256" key="4">
    <source>
        <dbReference type="HAMAP-Rule" id="MF_00859"/>
    </source>
</evidence>
<name>A0A4R4P1I8_9ACTN</name>
<protein>
    <recommendedName>
        <fullName evidence="4">Ribulose bisphosphate carboxylase small subunit</fullName>
        <shortName evidence="4">RuBisCO small subunit</shortName>
    </recommendedName>
</protein>
<comment type="miscellaneous">
    <text evidence="4">The basic functional RuBisCO is composed of a large chain homodimer in a 'head-to-tail' conformation. In form I RuBisCO this homodimer is arranged in a barrel-like tetramer with the small subunits forming a tetrameric 'cap' on each end of the 'barrel'.</text>
</comment>
<dbReference type="InterPro" id="IPR024681">
    <property type="entry name" value="RuBisCO_ssu"/>
</dbReference>
<dbReference type="PANTHER" id="PTHR31262:SF23">
    <property type="entry name" value="RIBULOSE BISPHOSPHATE CARBOXYLASE SMALL SUBUNIT"/>
    <property type="match status" value="1"/>
</dbReference>
<dbReference type="InterPro" id="IPR000894">
    <property type="entry name" value="RuBisCO_ssu_dom"/>
</dbReference>
<evidence type="ECO:0000313" key="8">
    <source>
        <dbReference type="Proteomes" id="UP000295431"/>
    </source>
</evidence>
<comment type="subunit">
    <text evidence="3 4">Heterohexadecamer of 8 large and 8 small subunits.</text>
</comment>
<organism evidence="7 8">
    <name type="scientific">Actinomadura bangladeshensis</name>
    <dbReference type="NCBI Taxonomy" id="453573"/>
    <lineage>
        <taxon>Bacteria</taxon>
        <taxon>Bacillati</taxon>
        <taxon>Actinomycetota</taxon>
        <taxon>Actinomycetes</taxon>
        <taxon>Streptosporangiales</taxon>
        <taxon>Thermomonosporaceae</taxon>
        <taxon>Actinomadura</taxon>
    </lineage>
</organism>
<dbReference type="Gene3D" id="3.30.190.10">
    <property type="entry name" value="Ribulose bisphosphate carboxylase, small subunit"/>
    <property type="match status" value="1"/>
</dbReference>
<dbReference type="HAMAP" id="MF_00859">
    <property type="entry name" value="RuBisCO_S_bact"/>
    <property type="match status" value="1"/>
</dbReference>
<evidence type="ECO:0000313" key="9">
    <source>
        <dbReference type="Proteomes" id="UP000475532"/>
    </source>
</evidence>
<dbReference type="AlphaFoldDB" id="A0A4R4P1I8"/>
<dbReference type="GO" id="GO:0016984">
    <property type="term" value="F:ribulose-bisphosphate carboxylase activity"/>
    <property type="evidence" value="ECO:0007669"/>
    <property type="project" value="UniProtKB-UniRule"/>
</dbReference>
<evidence type="ECO:0000256" key="1">
    <source>
        <dbReference type="ARBA" id="ARBA00022567"/>
    </source>
</evidence>
<reference evidence="6 9" key="2">
    <citation type="submission" date="2020-01" db="EMBL/GenBank/DDBJ databases">
        <title>Insect and environment-associated Actinomycetes.</title>
        <authorList>
            <person name="Currrie C."/>
            <person name="Chevrette M."/>
            <person name="Carlson C."/>
            <person name="Stubbendieck R."/>
            <person name="Wendt-Pienkowski E."/>
        </authorList>
    </citation>
    <scope>NUCLEOTIDE SEQUENCE [LARGE SCALE GENOMIC DNA]</scope>
    <source>
        <strain evidence="6 9">SID10258</strain>
    </source>
</reference>
<dbReference type="EMBL" id="SMJW01000056">
    <property type="protein sequence ID" value="TDC16111.1"/>
    <property type="molecule type" value="Genomic_DNA"/>
</dbReference>
<comment type="function">
    <text evidence="4">RuBisCO catalyzes two reactions: the carboxylation of D-ribulose 1,5-bisphosphate, the primary event in carbon dioxide fixation, as well as the oxidative fragmentation of the pentose substrate. Both reactions occur simultaneously and in competition at the same active site. Although the small subunit is not catalytic it is essential for maximal activity.</text>
</comment>
<comment type="caution">
    <text evidence="7">The sequence shown here is derived from an EMBL/GenBank/DDBJ whole genome shotgun (WGS) entry which is preliminary data.</text>
</comment>
<dbReference type="InterPro" id="IPR036385">
    <property type="entry name" value="RuBisCO_ssu_sf"/>
</dbReference>
<dbReference type="OrthoDB" id="25430at2"/>
<accession>A0A4R4P1I8</accession>
<dbReference type="GO" id="GO:0019253">
    <property type="term" value="P:reductive pentose-phosphate cycle"/>
    <property type="evidence" value="ECO:0007669"/>
    <property type="project" value="UniProtKB-UniRule"/>
</dbReference>
<dbReference type="RefSeq" id="WP_131939455.1">
    <property type="nucleotide sequence ID" value="NZ_BAAAMX010000006.1"/>
</dbReference>